<dbReference type="PANTHER" id="PTHR22605">
    <property type="entry name" value="RZ-TYPE DOMAIN-CONTAINING PROTEIN"/>
    <property type="match status" value="1"/>
</dbReference>
<keyword evidence="3" id="KW-1185">Reference proteome</keyword>
<dbReference type="Proteomes" id="UP000516260">
    <property type="component" value="Chromosome 1"/>
</dbReference>
<dbReference type="InterPro" id="IPR031248">
    <property type="entry name" value="RNF213"/>
</dbReference>
<dbReference type="GO" id="GO:0005730">
    <property type="term" value="C:nucleolus"/>
    <property type="evidence" value="ECO:0007669"/>
    <property type="project" value="TreeGrafter"/>
</dbReference>
<dbReference type="EMBL" id="SWLE01000001">
    <property type="protein sequence ID" value="TNN03386.1"/>
    <property type="molecule type" value="Genomic_DNA"/>
</dbReference>
<feature type="region of interest" description="Disordered" evidence="1">
    <location>
        <begin position="1"/>
        <end position="40"/>
    </location>
</feature>
<comment type="caution">
    <text evidence="2">The sequence shown here is derived from an EMBL/GenBank/DDBJ whole genome shotgun (WGS) entry which is preliminary data.</text>
</comment>
<accession>A0A4Z2CGM3</accession>
<dbReference type="GO" id="GO:0004842">
    <property type="term" value="F:ubiquitin-protein transferase activity"/>
    <property type="evidence" value="ECO:0007669"/>
    <property type="project" value="InterPro"/>
</dbReference>
<name>A0A4Z2CGM3_9TELE</name>
<dbReference type="GO" id="GO:0002040">
    <property type="term" value="P:sprouting angiogenesis"/>
    <property type="evidence" value="ECO:0007669"/>
    <property type="project" value="TreeGrafter"/>
</dbReference>
<evidence type="ECO:0000313" key="2">
    <source>
        <dbReference type="EMBL" id="TNN03386.1"/>
    </source>
</evidence>
<proteinExistence type="predicted"/>
<reference evidence="2 3" key="1">
    <citation type="submission" date="2019-04" db="EMBL/GenBank/DDBJ databases">
        <title>The sequence and de novo assembly of Takifugu bimaculatus genome using PacBio and Hi-C technologies.</title>
        <authorList>
            <person name="Xu P."/>
            <person name="Liu B."/>
            <person name="Zhou Z."/>
        </authorList>
    </citation>
    <scope>NUCLEOTIDE SEQUENCE [LARGE SCALE GENOMIC DNA]</scope>
    <source>
        <strain evidence="2">TB-2018</strain>
        <tissue evidence="2">Muscle</tissue>
    </source>
</reference>
<dbReference type="AlphaFoldDB" id="A0A4Z2CGM3"/>
<organism evidence="2 3">
    <name type="scientific">Takifugu bimaculatus</name>
    <dbReference type="NCBI Taxonomy" id="433685"/>
    <lineage>
        <taxon>Eukaryota</taxon>
        <taxon>Metazoa</taxon>
        <taxon>Chordata</taxon>
        <taxon>Craniata</taxon>
        <taxon>Vertebrata</taxon>
        <taxon>Euteleostomi</taxon>
        <taxon>Actinopterygii</taxon>
        <taxon>Neopterygii</taxon>
        <taxon>Teleostei</taxon>
        <taxon>Neoteleostei</taxon>
        <taxon>Acanthomorphata</taxon>
        <taxon>Eupercaria</taxon>
        <taxon>Tetraodontiformes</taxon>
        <taxon>Tetradontoidea</taxon>
        <taxon>Tetraodontidae</taxon>
        <taxon>Takifugu</taxon>
    </lineage>
</organism>
<protein>
    <submittedName>
        <fullName evidence="2">Uncharacterized protein</fullName>
    </submittedName>
</protein>
<sequence length="297" mass="34050">MVVSAGGEAKRQAAMDTSEAPREPSEPPQTPRRQTPMTSPPGAPMFTFHVYALLDRKFRFNRELDQLILVYGDEYFVLHLTHFTGEKQGLYLVEAKLLVEEKLMMRGQWFSYRFGIKQRQKHIIEFASRHILIPPNQNIKELHIYEGFIGRQEERSLWKSSLQLVGLNKSKADEVSNDWHLSVKHLLCRIFQKWSPAEKLSTDNLCNDLIHFSDSLGSADTRVVYPDRSHPPTIMASELITETLIRILRREPKEEMPDGVREASPLVLGLSVFMIARKLSVDLGVKGWAELCLLLSP</sequence>
<dbReference type="GO" id="GO:0005829">
    <property type="term" value="C:cytosol"/>
    <property type="evidence" value="ECO:0007669"/>
    <property type="project" value="TreeGrafter"/>
</dbReference>
<gene>
    <name evidence="2" type="ORF">fugu_000415</name>
</gene>
<feature type="compositionally biased region" description="Basic and acidic residues" evidence="1">
    <location>
        <begin position="8"/>
        <end position="25"/>
    </location>
</feature>
<dbReference type="GO" id="GO:0016887">
    <property type="term" value="F:ATP hydrolysis activity"/>
    <property type="evidence" value="ECO:0007669"/>
    <property type="project" value="InterPro"/>
</dbReference>
<evidence type="ECO:0000313" key="3">
    <source>
        <dbReference type="Proteomes" id="UP000516260"/>
    </source>
</evidence>
<dbReference type="GO" id="GO:2000051">
    <property type="term" value="P:negative regulation of non-canonical Wnt signaling pathway"/>
    <property type="evidence" value="ECO:0007669"/>
    <property type="project" value="TreeGrafter"/>
</dbReference>
<evidence type="ECO:0000256" key="1">
    <source>
        <dbReference type="SAM" id="MobiDB-lite"/>
    </source>
</evidence>
<dbReference type="GO" id="GO:0016020">
    <property type="term" value="C:membrane"/>
    <property type="evidence" value="ECO:0007669"/>
    <property type="project" value="TreeGrafter"/>
</dbReference>
<dbReference type="GO" id="GO:0006511">
    <property type="term" value="P:ubiquitin-dependent protein catabolic process"/>
    <property type="evidence" value="ECO:0007669"/>
    <property type="project" value="TreeGrafter"/>
</dbReference>
<dbReference type="PANTHER" id="PTHR22605:SF21">
    <property type="entry name" value="E3 UBIQUITIN-PROTEIN LIGASE RNF213-BETA"/>
    <property type="match status" value="1"/>
</dbReference>